<dbReference type="AlphaFoldDB" id="C1C2Y5"/>
<evidence type="ECO:0000256" key="1">
    <source>
        <dbReference type="ARBA" id="ARBA00007249"/>
    </source>
</evidence>
<evidence type="ECO:0000256" key="10">
    <source>
        <dbReference type="ARBA" id="ARBA00022917"/>
    </source>
</evidence>
<dbReference type="FunFam" id="2.40.30.10:FF:000085">
    <property type="entry name" value="Elongation factor Tu"/>
    <property type="match status" value="1"/>
</dbReference>
<dbReference type="PROSITE" id="PS00301">
    <property type="entry name" value="G_TR_1"/>
    <property type="match status" value="1"/>
</dbReference>
<reference evidence="13" key="1">
    <citation type="submission" date="2009-03" db="EMBL/GenBank/DDBJ databases">
        <title>Caligus clemensi ESTs and full-length cDNAs.</title>
        <authorList>
            <person name="Yasuike M."/>
            <person name="von Schalburg K."/>
            <person name="Cooper G."/>
            <person name="Leong J."/>
            <person name="Jones S.R.M."/>
            <person name="Koop B.F."/>
        </authorList>
    </citation>
    <scope>NUCLEOTIDE SEQUENCE</scope>
    <source>
        <tissue evidence="13">Whole</tissue>
    </source>
</reference>
<dbReference type="InterPro" id="IPR050055">
    <property type="entry name" value="EF-Tu_GTPase"/>
</dbReference>
<dbReference type="PANTHER" id="PTHR43721:SF2">
    <property type="entry name" value="ELONGATION FACTOR TU, MITOCHONDRIAL"/>
    <property type="match status" value="1"/>
</dbReference>
<sequence>MMALPRVSRLLIHPSSRNAILGRLYASSKSDRKPNLNVGTIGHVDHGKTTLTAAITRVLSSAGQSKFIEYGDIDRAPEERARGITINIAHVGYESPTRRYSHIDCPGHQDYVKNMISGASQMDGAILVIAADDGIMPQTREHILLAKQIGVKNLVVFINKADLVDDPEILELVELEVMDLLVEFDYDPKDVPIIKGSALKALEGSDPSSIHELIEALDTHVSLPERDPKSPLMMPIDNVFSAPGREPVVVGTVKSGVIKKGDKLQIAGHNYIDKTSVSGIQIFNQSVDLASAGDNIGVNIKGVKVKNLSRGMILGAMGSFQFTNHFEANVYFLSKEEGGRAKPIMEKYIQLIHMDTWSMAFRLDFLEKDREMIMPGESALLKITTKRNMPLFDGNKFTLRENKITVGTGIITKLNSPIVLGLHDRLSSLKISKES</sequence>
<comment type="subunit">
    <text evidence="2">Monomer.</text>
</comment>
<evidence type="ECO:0000256" key="7">
    <source>
        <dbReference type="ARBA" id="ARBA00022768"/>
    </source>
</evidence>
<dbReference type="InterPro" id="IPR000795">
    <property type="entry name" value="T_Tr_GTP-bd_dom"/>
</dbReference>
<evidence type="ECO:0000256" key="8">
    <source>
        <dbReference type="ARBA" id="ARBA00022801"/>
    </source>
</evidence>
<dbReference type="GO" id="GO:0005739">
    <property type="term" value="C:mitochondrion"/>
    <property type="evidence" value="ECO:0007669"/>
    <property type="project" value="TreeGrafter"/>
</dbReference>
<keyword evidence="9" id="KW-0460">Magnesium</keyword>
<dbReference type="GO" id="GO:0005525">
    <property type="term" value="F:GTP binding"/>
    <property type="evidence" value="ECO:0007669"/>
    <property type="project" value="UniProtKB-KW"/>
</dbReference>
<dbReference type="GO" id="GO:0003924">
    <property type="term" value="F:GTPase activity"/>
    <property type="evidence" value="ECO:0007669"/>
    <property type="project" value="InterPro"/>
</dbReference>
<name>C1C2Y5_CALCM</name>
<keyword evidence="5" id="KW-0479">Metal-binding</keyword>
<protein>
    <recommendedName>
        <fullName evidence="3">protein-synthesizing GTPase</fullName>
        <ecNumber evidence="3">3.6.5.3</ecNumber>
    </recommendedName>
</protein>
<evidence type="ECO:0000256" key="5">
    <source>
        <dbReference type="ARBA" id="ARBA00022723"/>
    </source>
</evidence>
<dbReference type="Gene3D" id="3.40.50.300">
    <property type="entry name" value="P-loop containing nucleotide triphosphate hydrolases"/>
    <property type="match status" value="1"/>
</dbReference>
<keyword evidence="8" id="KW-0378">Hydrolase</keyword>
<keyword evidence="10" id="KW-0648">Protein biosynthesis</keyword>
<dbReference type="SUPFAM" id="SSF50447">
    <property type="entry name" value="Translation proteins"/>
    <property type="match status" value="1"/>
</dbReference>
<dbReference type="InterPro" id="IPR005225">
    <property type="entry name" value="Small_GTP-bd"/>
</dbReference>
<dbReference type="EC" id="3.6.5.3" evidence="3"/>
<dbReference type="NCBIfam" id="TIGR00231">
    <property type="entry name" value="small_GTP"/>
    <property type="match status" value="1"/>
</dbReference>
<dbReference type="Pfam" id="PF03143">
    <property type="entry name" value="GTP_EFTU_D3"/>
    <property type="match status" value="1"/>
</dbReference>
<evidence type="ECO:0000256" key="2">
    <source>
        <dbReference type="ARBA" id="ARBA00011245"/>
    </source>
</evidence>
<dbReference type="PRINTS" id="PR00315">
    <property type="entry name" value="ELONGATNFCT"/>
</dbReference>
<gene>
    <name evidence="13" type="primary">EFTU</name>
</gene>
<evidence type="ECO:0000256" key="6">
    <source>
        <dbReference type="ARBA" id="ARBA00022741"/>
    </source>
</evidence>
<dbReference type="NCBIfam" id="NF000766">
    <property type="entry name" value="PRK00049.1"/>
    <property type="match status" value="1"/>
</dbReference>
<dbReference type="SUPFAM" id="SSF52540">
    <property type="entry name" value="P-loop containing nucleoside triphosphate hydrolases"/>
    <property type="match status" value="1"/>
</dbReference>
<evidence type="ECO:0000256" key="4">
    <source>
        <dbReference type="ARBA" id="ARBA00022490"/>
    </source>
</evidence>
<evidence type="ECO:0000256" key="11">
    <source>
        <dbReference type="ARBA" id="ARBA00023134"/>
    </source>
</evidence>
<dbReference type="GO" id="GO:0003746">
    <property type="term" value="F:translation elongation factor activity"/>
    <property type="evidence" value="ECO:0007669"/>
    <property type="project" value="UniProtKB-KW"/>
</dbReference>
<dbReference type="InterPro" id="IPR004161">
    <property type="entry name" value="EFTu-like_2"/>
</dbReference>
<dbReference type="InterPro" id="IPR041709">
    <property type="entry name" value="EF-Tu_GTP-bd"/>
</dbReference>
<dbReference type="NCBIfam" id="NF009373">
    <property type="entry name" value="PRK12736.1"/>
    <property type="match status" value="1"/>
</dbReference>
<keyword evidence="6" id="KW-0547">Nucleotide-binding</keyword>
<accession>C1C2Y5</accession>
<dbReference type="CDD" id="cd01884">
    <property type="entry name" value="EF_Tu"/>
    <property type="match status" value="1"/>
</dbReference>
<dbReference type="InterPro" id="IPR027417">
    <property type="entry name" value="P-loop_NTPase"/>
</dbReference>
<dbReference type="Pfam" id="PF03144">
    <property type="entry name" value="GTP_EFTU_D2"/>
    <property type="match status" value="1"/>
</dbReference>
<dbReference type="FunFam" id="3.40.50.300:FF:000576">
    <property type="entry name" value="Elongation factor Tu"/>
    <property type="match status" value="1"/>
</dbReference>
<evidence type="ECO:0000256" key="9">
    <source>
        <dbReference type="ARBA" id="ARBA00022842"/>
    </source>
</evidence>
<dbReference type="GO" id="GO:0046872">
    <property type="term" value="F:metal ion binding"/>
    <property type="evidence" value="ECO:0007669"/>
    <property type="project" value="UniProtKB-KW"/>
</dbReference>
<evidence type="ECO:0000256" key="3">
    <source>
        <dbReference type="ARBA" id="ARBA00011986"/>
    </source>
</evidence>
<keyword evidence="4" id="KW-0963">Cytoplasm</keyword>
<comment type="similarity">
    <text evidence="1">Belongs to the TRAFAC class translation factor GTPase superfamily. Classic translation factor GTPase family. EF-Tu/EF-1A subfamily.</text>
</comment>
<evidence type="ECO:0000259" key="12">
    <source>
        <dbReference type="PROSITE" id="PS51722"/>
    </source>
</evidence>
<dbReference type="InterPro" id="IPR009001">
    <property type="entry name" value="Transl_elong_EF1A/Init_IF2_C"/>
</dbReference>
<keyword evidence="7 13" id="KW-0251">Elongation factor</keyword>
<dbReference type="SUPFAM" id="SSF50465">
    <property type="entry name" value="EF-Tu/eEF-1alpha/eIF2-gamma C-terminal domain"/>
    <property type="match status" value="1"/>
</dbReference>
<dbReference type="InterPro" id="IPR004160">
    <property type="entry name" value="Transl_elong_EFTu/EF1A_C"/>
</dbReference>
<organism evidence="13">
    <name type="scientific">Caligus clemensi</name>
    <name type="common">Sea louse</name>
    <dbReference type="NCBI Taxonomy" id="344056"/>
    <lineage>
        <taxon>Eukaryota</taxon>
        <taxon>Metazoa</taxon>
        <taxon>Ecdysozoa</taxon>
        <taxon>Arthropoda</taxon>
        <taxon>Crustacea</taxon>
        <taxon>Multicrustacea</taxon>
        <taxon>Hexanauplia</taxon>
        <taxon>Copepoda</taxon>
        <taxon>Siphonostomatoida</taxon>
        <taxon>Caligidae</taxon>
        <taxon>Caligus</taxon>
    </lineage>
</organism>
<evidence type="ECO:0000313" key="13">
    <source>
        <dbReference type="EMBL" id="ACO15638.1"/>
    </source>
</evidence>
<dbReference type="GO" id="GO:0070125">
    <property type="term" value="P:mitochondrial translational elongation"/>
    <property type="evidence" value="ECO:0007669"/>
    <property type="project" value="TreeGrafter"/>
</dbReference>
<dbReference type="Gene3D" id="2.40.30.10">
    <property type="entry name" value="Translation factors"/>
    <property type="match status" value="2"/>
</dbReference>
<feature type="domain" description="Tr-type G" evidence="12">
    <location>
        <begin position="33"/>
        <end position="225"/>
    </location>
</feature>
<keyword evidence="11" id="KW-0342">GTP-binding</keyword>
<dbReference type="InterPro" id="IPR031157">
    <property type="entry name" value="G_TR_CS"/>
</dbReference>
<dbReference type="InterPro" id="IPR009000">
    <property type="entry name" value="Transl_B-barrel_sf"/>
</dbReference>
<proteinExistence type="evidence at transcript level"/>
<dbReference type="PANTHER" id="PTHR43721">
    <property type="entry name" value="ELONGATION FACTOR TU-RELATED"/>
    <property type="match status" value="1"/>
</dbReference>
<dbReference type="Pfam" id="PF00009">
    <property type="entry name" value="GTP_EFTU"/>
    <property type="match status" value="1"/>
</dbReference>
<dbReference type="EMBL" id="BT081214">
    <property type="protein sequence ID" value="ACO15638.1"/>
    <property type="molecule type" value="mRNA"/>
</dbReference>
<dbReference type="PROSITE" id="PS51722">
    <property type="entry name" value="G_TR_2"/>
    <property type="match status" value="1"/>
</dbReference>